<dbReference type="InterPro" id="IPR004888">
    <property type="entry name" value="Glycoside_hydrolase_63"/>
</dbReference>
<dbReference type="InterPro" id="IPR008928">
    <property type="entry name" value="6-hairpin_glycosidase_sf"/>
</dbReference>
<dbReference type="InterPro" id="IPR012341">
    <property type="entry name" value="6hp_glycosidase-like_sf"/>
</dbReference>
<keyword evidence="3" id="KW-0326">Glycosidase</keyword>
<dbReference type="InterPro" id="IPR054491">
    <property type="entry name" value="MGH1-like_GH"/>
</dbReference>
<dbReference type="AlphaFoldDB" id="A0A3M8D2P8"/>
<dbReference type="Gene3D" id="1.50.10.10">
    <property type="match status" value="1"/>
</dbReference>
<proteinExistence type="inferred from homology"/>
<comment type="similarity">
    <text evidence="1">Belongs to the glycosyl hydrolase 63 family.</text>
</comment>
<name>A0A3M8D2P8_9BACL</name>
<keyword evidence="6" id="KW-1185">Reference proteome</keyword>
<accession>A0A3M8D2P8</accession>
<evidence type="ECO:0000313" key="5">
    <source>
        <dbReference type="EMBL" id="RNB82350.1"/>
    </source>
</evidence>
<dbReference type="GO" id="GO:0009311">
    <property type="term" value="P:oligosaccharide metabolic process"/>
    <property type="evidence" value="ECO:0007669"/>
    <property type="project" value="InterPro"/>
</dbReference>
<evidence type="ECO:0000313" key="6">
    <source>
        <dbReference type="Proteomes" id="UP000271031"/>
    </source>
</evidence>
<feature type="domain" description="Mannosylglycerate hydrolase MGH1-like glycoside hydrolase" evidence="4">
    <location>
        <begin position="248"/>
        <end position="554"/>
    </location>
</feature>
<dbReference type="SUPFAM" id="SSF48208">
    <property type="entry name" value="Six-hairpin glycosidases"/>
    <property type="match status" value="1"/>
</dbReference>
<comment type="caution">
    <text evidence="5">The sequence shown here is derived from an EMBL/GenBank/DDBJ whole genome shotgun (WGS) entry which is preliminary data.</text>
</comment>
<organism evidence="5 6">
    <name type="scientific">Brevibacillus fluminis</name>
    <dbReference type="NCBI Taxonomy" id="511487"/>
    <lineage>
        <taxon>Bacteria</taxon>
        <taxon>Bacillati</taxon>
        <taxon>Bacillota</taxon>
        <taxon>Bacilli</taxon>
        <taxon>Bacillales</taxon>
        <taxon>Paenibacillaceae</taxon>
        <taxon>Brevibacillus</taxon>
    </lineage>
</organism>
<dbReference type="EMBL" id="RHHQ01000020">
    <property type="protein sequence ID" value="RNB82350.1"/>
    <property type="molecule type" value="Genomic_DNA"/>
</dbReference>
<dbReference type="PANTHER" id="PTHR10412">
    <property type="entry name" value="MANNOSYL-OLIGOSACCHARIDE GLUCOSIDASE"/>
    <property type="match status" value="1"/>
</dbReference>
<evidence type="ECO:0000256" key="1">
    <source>
        <dbReference type="ARBA" id="ARBA00010833"/>
    </source>
</evidence>
<dbReference type="PANTHER" id="PTHR10412:SF11">
    <property type="entry name" value="MANNOSYL-OLIGOSACCHARIDE GLUCOSIDASE"/>
    <property type="match status" value="1"/>
</dbReference>
<evidence type="ECO:0000256" key="2">
    <source>
        <dbReference type="ARBA" id="ARBA00022801"/>
    </source>
</evidence>
<reference evidence="5 6" key="1">
    <citation type="submission" date="2018-10" db="EMBL/GenBank/DDBJ databases">
        <title>Phylogenomics of Brevibacillus.</title>
        <authorList>
            <person name="Dunlap C."/>
        </authorList>
    </citation>
    <scope>NUCLEOTIDE SEQUENCE [LARGE SCALE GENOMIC DNA]</scope>
    <source>
        <strain evidence="5 6">JCM 15716</strain>
    </source>
</reference>
<keyword evidence="2" id="KW-0378">Hydrolase</keyword>
<protein>
    <recommendedName>
        <fullName evidence="4">Mannosylglycerate hydrolase MGH1-like glycoside hydrolase domain-containing protein</fullName>
    </recommendedName>
</protein>
<gene>
    <name evidence="5" type="ORF">EDM56_23795</name>
</gene>
<dbReference type="Pfam" id="PF22422">
    <property type="entry name" value="MGH1-like_GH"/>
    <property type="match status" value="1"/>
</dbReference>
<dbReference type="GO" id="GO:0006487">
    <property type="term" value="P:protein N-linked glycosylation"/>
    <property type="evidence" value="ECO:0007669"/>
    <property type="project" value="TreeGrafter"/>
</dbReference>
<dbReference type="RefSeq" id="WP_122920428.1">
    <property type="nucleotide sequence ID" value="NZ_RHHQ01000020.1"/>
</dbReference>
<dbReference type="GO" id="GO:0004573">
    <property type="term" value="F:Glc3Man9GlcNAc2 oligosaccharide glucosidase activity"/>
    <property type="evidence" value="ECO:0007669"/>
    <property type="project" value="InterPro"/>
</dbReference>
<dbReference type="Proteomes" id="UP000271031">
    <property type="component" value="Unassembled WGS sequence"/>
</dbReference>
<evidence type="ECO:0000259" key="4">
    <source>
        <dbReference type="Pfam" id="PF22422"/>
    </source>
</evidence>
<sequence length="566" mass="64110">MHVNQEQLPFSCYGSYFVLSQSRGSGQRSDGLYLRNVRGGDEKWGELFHIELVREDGRAVHYEVRMTPSQLTLDAGGEQGATFCFAAPHVLRVRSLGVRVRLTMETGAYDYAFQTEPASALVNSFTQTVRLRLAMREGELSLDAPWNGVKSARVVITFVPDEKTGAAECALEEFITVRQGNEGHDTFGECVAKQEGTYRDWLDHVLPVPQEFAEGRELAAYITWSSVVSPSGLLTRPAMYMSKNWMTNIWSWDHCFNAMALARGNPQLAFDQIMLFFDCQDASGVLPDFLNDSFALWNCCKPPIHGWAVGWMMERSDFFTLERLRELYEPLAKWTSWWLVHRKQSAEGLYCYHHGNDSGWDNSTVFAEGVPVESPDLAAYLCLQMETLSQIAERLGQHSEAREWHDRYEQLLHDLLQRFWTGERFVARMASSGQAIEADSLLLMMPIVLGERLPATVRDRVVAALKQTDGFLTEHGFATERIGSSSYVPDGYWRGPIWAPSTMLIVDGLRKAGEDSFAREIARRFCRMAQNCGMAENFDAQSGRALRDPAFTWTSSVYLILAHEYV</sequence>
<dbReference type="OrthoDB" id="9798687at2"/>
<evidence type="ECO:0000256" key="3">
    <source>
        <dbReference type="ARBA" id="ARBA00023295"/>
    </source>
</evidence>